<dbReference type="GO" id="GO:0051301">
    <property type="term" value="P:cell division"/>
    <property type="evidence" value="ECO:0007669"/>
    <property type="project" value="InterPro"/>
</dbReference>
<dbReference type="InterPro" id="IPR051685">
    <property type="entry name" value="Ycf3/AcsC/BcsC/TPR_MFPF"/>
</dbReference>
<feature type="chain" id="PRO_5014339726" evidence="5">
    <location>
        <begin position="25"/>
        <end position="256"/>
    </location>
</feature>
<dbReference type="Gene3D" id="1.20.5.4090">
    <property type="match status" value="1"/>
</dbReference>
<keyword evidence="5" id="KW-0732">Signal</keyword>
<dbReference type="EMBL" id="PNIN01000059">
    <property type="protein sequence ID" value="PMP70008.1"/>
    <property type="molecule type" value="Genomic_DNA"/>
</dbReference>
<evidence type="ECO:0000313" key="7">
    <source>
        <dbReference type="Proteomes" id="UP000242881"/>
    </source>
</evidence>
<dbReference type="PROSITE" id="PS50005">
    <property type="entry name" value="TPR"/>
    <property type="match status" value="1"/>
</dbReference>
<dbReference type="AlphaFoldDB" id="A0A2J6WHZ1"/>
<dbReference type="SMART" id="SM00028">
    <property type="entry name" value="TPR"/>
    <property type="match status" value="3"/>
</dbReference>
<dbReference type="PROSITE" id="PS51257">
    <property type="entry name" value="PROKAR_LIPOPROTEIN"/>
    <property type="match status" value="1"/>
</dbReference>
<evidence type="ECO:0000256" key="3">
    <source>
        <dbReference type="PROSITE-ProRule" id="PRU00339"/>
    </source>
</evidence>
<name>A0A2J6WHZ1_9BACT</name>
<dbReference type="InterPro" id="IPR034706">
    <property type="entry name" value="CpoB"/>
</dbReference>
<evidence type="ECO:0000256" key="2">
    <source>
        <dbReference type="ARBA" id="ARBA00022803"/>
    </source>
</evidence>
<feature type="repeat" description="TPR" evidence="3">
    <location>
        <begin position="168"/>
        <end position="201"/>
    </location>
</feature>
<keyword evidence="2 3" id="KW-0802">TPR repeat</keyword>
<dbReference type="Pfam" id="PF13174">
    <property type="entry name" value="TPR_6"/>
    <property type="match status" value="1"/>
</dbReference>
<dbReference type="NCBIfam" id="TIGR02795">
    <property type="entry name" value="tol_pal_ybgF"/>
    <property type="match status" value="1"/>
</dbReference>
<evidence type="ECO:0000313" key="6">
    <source>
        <dbReference type="EMBL" id="PMP70008.1"/>
    </source>
</evidence>
<evidence type="ECO:0000256" key="1">
    <source>
        <dbReference type="ARBA" id="ARBA00022737"/>
    </source>
</evidence>
<feature type="coiled-coil region" evidence="4">
    <location>
        <begin position="23"/>
        <end position="57"/>
    </location>
</feature>
<dbReference type="SUPFAM" id="SSF48452">
    <property type="entry name" value="TPR-like"/>
    <property type="match status" value="1"/>
</dbReference>
<dbReference type="HAMAP" id="MF_02066">
    <property type="entry name" value="CpoB"/>
    <property type="match status" value="1"/>
</dbReference>
<keyword evidence="1" id="KW-0677">Repeat</keyword>
<dbReference type="Pfam" id="PF13432">
    <property type="entry name" value="TPR_16"/>
    <property type="match status" value="1"/>
</dbReference>
<sequence length="256" mass="29243">MLMKKFIYLLPVLFLCACATEDIALLKKSVSDLNSQNMELKKEIAELKTGIAEQDRKIKTVNEDIRLNAEAVITLKSDLKSMETRLSDKIKAIEAQLPQSKAQKSDQVQQKIQSSQADSNKVYIEDNIADKTTLYNLAMELYKSGRYEESIDKFRSFTVRFPTDSLADNALYWMGESYLNLNNLEKAAESFKNVIENYPQENKVPDAMYKLGVTLDKLGKREEAVDILKKLILNFKYSDIANTAKSKLKEWGVKDE</sequence>
<dbReference type="PANTHER" id="PTHR44943:SF11">
    <property type="entry name" value="CELLULOSE SYNTHASE OPERON PROTEIN C"/>
    <property type="match status" value="1"/>
</dbReference>
<protein>
    <submittedName>
        <fullName evidence="6">Tol-pal system protein YbgF</fullName>
    </submittedName>
</protein>
<dbReference type="Gene3D" id="1.25.40.10">
    <property type="entry name" value="Tetratricopeptide repeat domain"/>
    <property type="match status" value="1"/>
</dbReference>
<keyword evidence="4" id="KW-0175">Coiled coil</keyword>
<dbReference type="PANTHER" id="PTHR44943">
    <property type="entry name" value="CELLULOSE SYNTHASE OPERON PROTEIN C"/>
    <property type="match status" value="1"/>
</dbReference>
<evidence type="ECO:0000256" key="4">
    <source>
        <dbReference type="SAM" id="Coils"/>
    </source>
</evidence>
<dbReference type="InterPro" id="IPR019734">
    <property type="entry name" value="TPR_rpt"/>
</dbReference>
<accession>A0A2J6WHZ1</accession>
<dbReference type="InterPro" id="IPR011990">
    <property type="entry name" value="TPR-like_helical_dom_sf"/>
</dbReference>
<dbReference type="Proteomes" id="UP000242881">
    <property type="component" value="Unassembled WGS sequence"/>
</dbReference>
<gene>
    <name evidence="6" type="primary">ygbF</name>
    <name evidence="6" type="ORF">C0187_06050</name>
</gene>
<comment type="caution">
    <text evidence="6">The sequence shown here is derived from an EMBL/GenBank/DDBJ whole genome shotgun (WGS) entry which is preliminary data.</text>
</comment>
<organism evidence="6 7">
    <name type="scientific">Calditerrivibrio nitroreducens</name>
    <dbReference type="NCBI Taxonomy" id="477976"/>
    <lineage>
        <taxon>Bacteria</taxon>
        <taxon>Pseudomonadati</taxon>
        <taxon>Deferribacterota</taxon>
        <taxon>Deferribacteres</taxon>
        <taxon>Deferribacterales</taxon>
        <taxon>Calditerrivibrionaceae</taxon>
    </lineage>
</organism>
<reference evidence="6 7" key="1">
    <citation type="submission" date="2018-01" db="EMBL/GenBank/DDBJ databases">
        <title>Metagenomic assembled genomes from two thermal pools in the Uzon Caldera, Kamchatka, Russia.</title>
        <authorList>
            <person name="Wilkins L."/>
            <person name="Ettinger C."/>
        </authorList>
    </citation>
    <scope>NUCLEOTIDE SEQUENCE [LARGE SCALE GENOMIC DNA]</scope>
    <source>
        <strain evidence="6">ZAV-05</strain>
    </source>
</reference>
<proteinExistence type="inferred from homology"/>
<dbReference type="InterPro" id="IPR014162">
    <property type="entry name" value="CpoB_C"/>
</dbReference>
<feature type="signal peptide" evidence="5">
    <location>
        <begin position="1"/>
        <end position="24"/>
    </location>
</feature>
<evidence type="ECO:0000256" key="5">
    <source>
        <dbReference type="SAM" id="SignalP"/>
    </source>
</evidence>